<feature type="transmembrane region" description="Helical" evidence="1">
    <location>
        <begin position="45"/>
        <end position="66"/>
    </location>
</feature>
<feature type="transmembrane region" description="Helical" evidence="1">
    <location>
        <begin position="114"/>
        <end position="132"/>
    </location>
</feature>
<organism evidence="2 3">
    <name type="scientific">Halobacterium bonnevillei</name>
    <dbReference type="NCBI Taxonomy" id="2692200"/>
    <lineage>
        <taxon>Archaea</taxon>
        <taxon>Methanobacteriati</taxon>
        <taxon>Methanobacteriota</taxon>
        <taxon>Stenosarchaea group</taxon>
        <taxon>Halobacteria</taxon>
        <taxon>Halobacteriales</taxon>
        <taxon>Halobacteriaceae</taxon>
        <taxon>Halobacterium</taxon>
    </lineage>
</organism>
<keyword evidence="3" id="KW-1185">Reference proteome</keyword>
<sequence length="238" mass="26119">MTDTSNAGSRRLYAGLARAVLNAWSTVRTVYYANSVSWRALKSGGLLFFGFFLWAGSSVLQSYTGWRALDYTAAYGFVVLWYGPIHHIVVIPLALRWRRSAGLRQRVGRRLPNAMLAVFLVAVLVLGTFPAGPMTVNFDSAIGGADAADVNAELVCESQAAGETTRISCELRDAEQVDRVVVLSGGTELVADDDPPFEFTVDAADVEETMGRQAFTVRLYDESGNLARQYTRDLQYID</sequence>
<dbReference type="RefSeq" id="WP_159525568.1">
    <property type="nucleotide sequence ID" value="NZ_WUUU01000023.1"/>
</dbReference>
<gene>
    <name evidence="2" type="ORF">GRX66_05090</name>
</gene>
<evidence type="ECO:0000313" key="3">
    <source>
        <dbReference type="Proteomes" id="UP000471521"/>
    </source>
</evidence>
<dbReference type="Gene3D" id="2.60.40.10">
    <property type="entry name" value="Immunoglobulins"/>
    <property type="match status" value="1"/>
</dbReference>
<dbReference type="OrthoDB" id="186030at2157"/>
<dbReference type="InterPro" id="IPR013783">
    <property type="entry name" value="Ig-like_fold"/>
</dbReference>
<evidence type="ECO:0000256" key="1">
    <source>
        <dbReference type="SAM" id="Phobius"/>
    </source>
</evidence>
<accession>A0A6B0SE65</accession>
<keyword evidence="1" id="KW-0812">Transmembrane</keyword>
<keyword evidence="1" id="KW-1133">Transmembrane helix</keyword>
<feature type="transmembrane region" description="Helical" evidence="1">
    <location>
        <begin position="72"/>
        <end position="94"/>
    </location>
</feature>
<proteinExistence type="predicted"/>
<dbReference type="Proteomes" id="UP000471521">
    <property type="component" value="Unassembled WGS sequence"/>
</dbReference>
<evidence type="ECO:0000313" key="2">
    <source>
        <dbReference type="EMBL" id="MXR20004.1"/>
    </source>
</evidence>
<comment type="caution">
    <text evidence="2">The sequence shown here is derived from an EMBL/GenBank/DDBJ whole genome shotgun (WGS) entry which is preliminary data.</text>
</comment>
<dbReference type="AlphaFoldDB" id="A0A6B0SE65"/>
<protein>
    <submittedName>
        <fullName evidence="2">Uncharacterized protein</fullName>
    </submittedName>
</protein>
<keyword evidence="1" id="KW-0472">Membrane</keyword>
<name>A0A6B0SE65_9EURY</name>
<dbReference type="EMBL" id="WUUU01000023">
    <property type="protein sequence ID" value="MXR20004.1"/>
    <property type="molecule type" value="Genomic_DNA"/>
</dbReference>
<reference evidence="2 3" key="1">
    <citation type="submission" date="2019-12" db="EMBL/GenBank/DDBJ databases">
        <title>Isolation and characterization of three novel carbon monoxide-oxidizing members of Halobacteria from salione crusts and soils.</title>
        <authorList>
            <person name="Myers M.R."/>
            <person name="King G.M."/>
        </authorList>
    </citation>
    <scope>NUCLEOTIDE SEQUENCE [LARGE SCALE GENOMIC DNA]</scope>
    <source>
        <strain evidence="2 3">PCN9</strain>
    </source>
</reference>